<dbReference type="AlphaFoldDB" id="M5FSK2"/>
<evidence type="ECO:0000256" key="7">
    <source>
        <dbReference type="ARBA" id="ARBA00023004"/>
    </source>
</evidence>
<accession>M5FSK2</accession>
<keyword evidence="6 9" id="KW-0560">Oxidoreductase</keyword>
<keyword evidence="4 9" id="KW-0349">Heme</keyword>
<dbReference type="InterPro" id="IPR017972">
    <property type="entry name" value="Cyt_P450_CS"/>
</dbReference>
<name>M5FSK2_DACPD</name>
<dbReference type="InterPro" id="IPR036396">
    <property type="entry name" value="Cyt_P450_sf"/>
</dbReference>
<dbReference type="InterPro" id="IPR050121">
    <property type="entry name" value="Cytochrome_P450_monoxygenase"/>
</dbReference>
<dbReference type="PANTHER" id="PTHR24305">
    <property type="entry name" value="CYTOCHROME P450"/>
    <property type="match status" value="1"/>
</dbReference>
<organism evidence="10 11">
    <name type="scientific">Dacryopinax primogenitus (strain DJM 731)</name>
    <name type="common">Brown rot fungus</name>
    <dbReference type="NCBI Taxonomy" id="1858805"/>
    <lineage>
        <taxon>Eukaryota</taxon>
        <taxon>Fungi</taxon>
        <taxon>Dikarya</taxon>
        <taxon>Basidiomycota</taxon>
        <taxon>Agaricomycotina</taxon>
        <taxon>Dacrymycetes</taxon>
        <taxon>Dacrymycetales</taxon>
        <taxon>Dacrymycetaceae</taxon>
        <taxon>Dacryopinax</taxon>
    </lineage>
</organism>
<gene>
    <name evidence="10" type="ORF">DACRYDRAFT_109156</name>
</gene>
<evidence type="ECO:0000313" key="10">
    <source>
        <dbReference type="EMBL" id="EJU00436.1"/>
    </source>
</evidence>
<dbReference type="GO" id="GO:0016705">
    <property type="term" value="F:oxidoreductase activity, acting on paired donors, with incorporation or reduction of molecular oxygen"/>
    <property type="evidence" value="ECO:0007669"/>
    <property type="project" value="InterPro"/>
</dbReference>
<proteinExistence type="inferred from homology"/>
<dbReference type="Pfam" id="PF00067">
    <property type="entry name" value="p450"/>
    <property type="match status" value="1"/>
</dbReference>
<evidence type="ECO:0000256" key="2">
    <source>
        <dbReference type="ARBA" id="ARBA00005179"/>
    </source>
</evidence>
<evidence type="ECO:0000313" key="11">
    <source>
        <dbReference type="Proteomes" id="UP000030653"/>
    </source>
</evidence>
<reference evidence="10 11" key="1">
    <citation type="journal article" date="2012" name="Science">
        <title>The Paleozoic origin of enzymatic lignin decomposition reconstructed from 31 fungal genomes.</title>
        <authorList>
            <person name="Floudas D."/>
            <person name="Binder M."/>
            <person name="Riley R."/>
            <person name="Barry K."/>
            <person name="Blanchette R.A."/>
            <person name="Henrissat B."/>
            <person name="Martinez A.T."/>
            <person name="Otillar R."/>
            <person name="Spatafora J.W."/>
            <person name="Yadav J.S."/>
            <person name="Aerts A."/>
            <person name="Benoit I."/>
            <person name="Boyd A."/>
            <person name="Carlson A."/>
            <person name="Copeland A."/>
            <person name="Coutinho P.M."/>
            <person name="de Vries R.P."/>
            <person name="Ferreira P."/>
            <person name="Findley K."/>
            <person name="Foster B."/>
            <person name="Gaskell J."/>
            <person name="Glotzer D."/>
            <person name="Gorecki P."/>
            <person name="Heitman J."/>
            <person name="Hesse C."/>
            <person name="Hori C."/>
            <person name="Igarashi K."/>
            <person name="Jurgens J.A."/>
            <person name="Kallen N."/>
            <person name="Kersten P."/>
            <person name="Kohler A."/>
            <person name="Kuees U."/>
            <person name="Kumar T.K.A."/>
            <person name="Kuo A."/>
            <person name="LaButti K."/>
            <person name="Larrondo L.F."/>
            <person name="Lindquist E."/>
            <person name="Ling A."/>
            <person name="Lombard V."/>
            <person name="Lucas S."/>
            <person name="Lundell T."/>
            <person name="Martin R."/>
            <person name="McLaughlin D.J."/>
            <person name="Morgenstern I."/>
            <person name="Morin E."/>
            <person name="Murat C."/>
            <person name="Nagy L.G."/>
            <person name="Nolan M."/>
            <person name="Ohm R.A."/>
            <person name="Patyshakuliyeva A."/>
            <person name="Rokas A."/>
            <person name="Ruiz-Duenas F.J."/>
            <person name="Sabat G."/>
            <person name="Salamov A."/>
            <person name="Samejima M."/>
            <person name="Schmutz J."/>
            <person name="Slot J.C."/>
            <person name="St John F."/>
            <person name="Stenlid J."/>
            <person name="Sun H."/>
            <person name="Sun S."/>
            <person name="Syed K."/>
            <person name="Tsang A."/>
            <person name="Wiebenga A."/>
            <person name="Young D."/>
            <person name="Pisabarro A."/>
            <person name="Eastwood D.C."/>
            <person name="Martin F."/>
            <person name="Cullen D."/>
            <person name="Grigoriev I.V."/>
            <person name="Hibbett D.S."/>
        </authorList>
    </citation>
    <scope>NUCLEOTIDE SEQUENCE [LARGE SCALE GENOMIC DNA]</scope>
    <source>
        <strain evidence="10 11">DJM-731 SS1</strain>
    </source>
</reference>
<comment type="pathway">
    <text evidence="2">Secondary metabolite biosynthesis.</text>
</comment>
<keyword evidence="5 9" id="KW-0479">Metal-binding</keyword>
<evidence type="ECO:0000256" key="3">
    <source>
        <dbReference type="ARBA" id="ARBA00010617"/>
    </source>
</evidence>
<dbReference type="GO" id="GO:0005506">
    <property type="term" value="F:iron ion binding"/>
    <property type="evidence" value="ECO:0007669"/>
    <property type="project" value="InterPro"/>
</dbReference>
<dbReference type="GO" id="GO:0020037">
    <property type="term" value="F:heme binding"/>
    <property type="evidence" value="ECO:0007669"/>
    <property type="project" value="InterPro"/>
</dbReference>
<evidence type="ECO:0000256" key="4">
    <source>
        <dbReference type="ARBA" id="ARBA00022617"/>
    </source>
</evidence>
<evidence type="ECO:0000256" key="6">
    <source>
        <dbReference type="ARBA" id="ARBA00023002"/>
    </source>
</evidence>
<evidence type="ECO:0000256" key="1">
    <source>
        <dbReference type="ARBA" id="ARBA00001971"/>
    </source>
</evidence>
<keyword evidence="11" id="KW-1185">Reference proteome</keyword>
<protein>
    <submittedName>
        <fullName evidence="10">Cytochrome P450</fullName>
    </submittedName>
</protein>
<evidence type="ECO:0000256" key="8">
    <source>
        <dbReference type="ARBA" id="ARBA00023033"/>
    </source>
</evidence>
<dbReference type="InterPro" id="IPR001128">
    <property type="entry name" value="Cyt_P450"/>
</dbReference>
<dbReference type="RefSeq" id="XP_040627333.1">
    <property type="nucleotide sequence ID" value="XM_040768825.1"/>
</dbReference>
<evidence type="ECO:0000256" key="5">
    <source>
        <dbReference type="ARBA" id="ARBA00022723"/>
    </source>
</evidence>
<dbReference type="Proteomes" id="UP000030653">
    <property type="component" value="Unassembled WGS sequence"/>
</dbReference>
<evidence type="ECO:0000256" key="9">
    <source>
        <dbReference type="RuleBase" id="RU000461"/>
    </source>
</evidence>
<dbReference type="GeneID" id="63683887"/>
<dbReference type="SUPFAM" id="SSF48264">
    <property type="entry name" value="Cytochrome P450"/>
    <property type="match status" value="1"/>
</dbReference>
<keyword evidence="8 9" id="KW-0503">Monooxygenase</keyword>
<dbReference type="PANTHER" id="PTHR24305:SF166">
    <property type="entry name" value="CYTOCHROME P450 12A4, MITOCHONDRIAL-RELATED"/>
    <property type="match status" value="1"/>
</dbReference>
<dbReference type="Gene3D" id="1.10.630.10">
    <property type="entry name" value="Cytochrome P450"/>
    <property type="match status" value="1"/>
</dbReference>
<keyword evidence="7 9" id="KW-0408">Iron</keyword>
<dbReference type="HOGENOM" id="CLU_1669341_0_0_1"/>
<dbReference type="PROSITE" id="PS00086">
    <property type="entry name" value="CYTOCHROME_P450"/>
    <property type="match status" value="1"/>
</dbReference>
<comment type="similarity">
    <text evidence="3 9">Belongs to the cytochrome P450 family.</text>
</comment>
<dbReference type="EMBL" id="JH795867">
    <property type="protein sequence ID" value="EJU00436.1"/>
    <property type="molecule type" value="Genomic_DNA"/>
</dbReference>
<sequence>MDNSPAGTHIIIPVEAINTSSKLWGPNAREFRPERWLEGGKDETKNGLAESASSISGRGHQKVLTFGDGPRICLGKSFALVEMKCLLSKLVRQFVFTPVLSDVRVGEWEHTAPSAFDHKRTVEQEESRVWYCVFLKLNESNQTTHKRTTKSLIVAITA</sequence>
<dbReference type="STRING" id="1858805.M5FSK2"/>
<comment type="cofactor">
    <cofactor evidence="1">
        <name>heme</name>
        <dbReference type="ChEBI" id="CHEBI:30413"/>
    </cofactor>
</comment>
<dbReference type="GO" id="GO:0004497">
    <property type="term" value="F:monooxygenase activity"/>
    <property type="evidence" value="ECO:0007669"/>
    <property type="project" value="UniProtKB-KW"/>
</dbReference>
<dbReference type="OrthoDB" id="1470350at2759"/>